<organism evidence="1 2">
    <name type="scientific">Pseudomonas phage VCM</name>
    <dbReference type="NCBI Taxonomy" id="1729937"/>
    <lineage>
        <taxon>Viruses</taxon>
        <taxon>Duplodnaviria</taxon>
        <taxon>Heunggongvirae</taxon>
        <taxon>Uroviricota</taxon>
        <taxon>Caudoviricetes</taxon>
        <taxon>Vandenendeviridae</taxon>
        <taxon>Gorskivirinae</taxon>
        <taxon>Kremarvirus</taxon>
        <taxon>Kremarvirus VCM</taxon>
        <taxon>Otagovirus VCM</taxon>
    </lineage>
</organism>
<reference evidence="2" key="1">
    <citation type="submission" date="2015-10" db="EMBL/GenBank/DDBJ databases">
        <authorList>
            <person name="Millard A."/>
        </authorList>
    </citation>
    <scope>NUCLEOTIDE SEQUENCE [LARGE SCALE GENOMIC DNA]</scope>
</reference>
<evidence type="ECO:0000313" key="2">
    <source>
        <dbReference type="Proteomes" id="UP000204441"/>
    </source>
</evidence>
<dbReference type="Proteomes" id="UP000204441">
    <property type="component" value="Genome"/>
</dbReference>
<dbReference type="KEGG" id="vg:26799041"/>
<evidence type="ECO:0000313" key="1">
    <source>
        <dbReference type="EMBL" id="CUR44291.1"/>
    </source>
</evidence>
<name>A0A0S4KWL9_9CAUD</name>
<dbReference type="RefSeq" id="YP_009222670.1">
    <property type="nucleotide sequence ID" value="NC_029065.1"/>
</dbReference>
<gene>
    <name evidence="1" type="ORF">VCM_00072</name>
</gene>
<dbReference type="OrthoDB" id="28915at10239"/>
<protein>
    <submittedName>
        <fullName evidence="1">Uncharacterized protein</fullName>
    </submittedName>
</protein>
<sequence length="70" mass="7841">MITEGQILNMCDELEKRVQARDSTQSVRVQSASGGVGGQVYIIHIENATSHDQYEVDAATHQWIRKIIVD</sequence>
<accession>A0A0S4KWL9</accession>
<keyword evidence="2" id="KW-1185">Reference proteome</keyword>
<dbReference type="EMBL" id="LN887844">
    <property type="protein sequence ID" value="CUR44291.1"/>
    <property type="molecule type" value="Genomic_DNA"/>
</dbReference>
<dbReference type="GeneID" id="26799041"/>
<proteinExistence type="predicted"/>